<dbReference type="OrthoDB" id="7698234at2"/>
<organism evidence="2 3">
    <name type="scientific">Phyllobacterium leguminum</name>
    <dbReference type="NCBI Taxonomy" id="314237"/>
    <lineage>
        <taxon>Bacteria</taxon>
        <taxon>Pseudomonadati</taxon>
        <taxon>Pseudomonadota</taxon>
        <taxon>Alphaproteobacteria</taxon>
        <taxon>Hyphomicrobiales</taxon>
        <taxon>Phyllobacteriaceae</taxon>
        <taxon>Phyllobacterium</taxon>
    </lineage>
</organism>
<keyword evidence="1" id="KW-0472">Membrane</keyword>
<dbReference type="AlphaFoldDB" id="A0A318T2K7"/>
<dbReference type="Pfam" id="PF06772">
    <property type="entry name" value="LtrA"/>
    <property type="match status" value="1"/>
</dbReference>
<feature type="transmembrane region" description="Helical" evidence="1">
    <location>
        <begin position="56"/>
        <end position="77"/>
    </location>
</feature>
<feature type="transmembrane region" description="Helical" evidence="1">
    <location>
        <begin position="146"/>
        <end position="167"/>
    </location>
</feature>
<reference evidence="2 3" key="1">
    <citation type="submission" date="2018-06" db="EMBL/GenBank/DDBJ databases">
        <title>Genomic Encyclopedia of Type Strains, Phase III (KMG-III): the genomes of soil and plant-associated and newly described type strains.</title>
        <authorList>
            <person name="Whitman W."/>
        </authorList>
    </citation>
    <scope>NUCLEOTIDE SEQUENCE [LARGE SCALE GENOMIC DNA]</scope>
    <source>
        <strain evidence="2 3">ORS 1419</strain>
    </source>
</reference>
<feature type="transmembrane region" description="Helical" evidence="1">
    <location>
        <begin position="242"/>
        <end position="261"/>
    </location>
</feature>
<evidence type="ECO:0000313" key="2">
    <source>
        <dbReference type="EMBL" id="PYE87036.1"/>
    </source>
</evidence>
<dbReference type="InterPro" id="IPR010640">
    <property type="entry name" value="Low_temperature_requirement_A"/>
</dbReference>
<dbReference type="EMBL" id="QJTF01000017">
    <property type="protein sequence ID" value="PYE87036.1"/>
    <property type="molecule type" value="Genomic_DNA"/>
</dbReference>
<dbReference type="PANTHER" id="PTHR36840:SF1">
    <property type="entry name" value="BLL5714 PROTEIN"/>
    <property type="match status" value="1"/>
</dbReference>
<sequence length="389" mass="42438">MIRLMSIRFTPRDRHEAHRVATPLELMFDLASVIAIAAAAHGLAHAVEQAHITQGVVAFLCSFFMIWLAWMNYTWFASAYDDNSTGFRVLSMVIMFGALILAAGIGAVFDQQPIWLALLGFIVMRLGMALFWLGAAKGDPERRRTALRYASGICFMQLYWIALVTLMPPTATLYLPMFLLGAAGELAAPAIAERHGVTNWHRHHMIERYGLLNIIVLGECFIAITAMVHLESGAALPDAGHLWLALLSAAIAFSMWGLYFTDDDHLADAKFGQAFLWGYGHFALFAAGAATGAGLTVKLAAADHGAQVDPQTAVMAIALPVAIYVATLWVIRDRICLDGAGRWLLLAVAALIVIIGATAPMAMELITMLLISTALFRRRITRTREGIIS</sequence>
<name>A0A318T2K7_9HYPH</name>
<protein>
    <submittedName>
        <fullName evidence="2">Low temperature requirement protein LtrA</fullName>
    </submittedName>
</protein>
<proteinExistence type="predicted"/>
<keyword evidence="1" id="KW-1133">Transmembrane helix</keyword>
<comment type="caution">
    <text evidence="2">The sequence shown here is derived from an EMBL/GenBank/DDBJ whole genome shotgun (WGS) entry which is preliminary data.</text>
</comment>
<evidence type="ECO:0000256" key="1">
    <source>
        <dbReference type="SAM" id="Phobius"/>
    </source>
</evidence>
<feature type="transmembrane region" description="Helical" evidence="1">
    <location>
        <begin position="343"/>
        <end position="371"/>
    </location>
</feature>
<feature type="transmembrane region" description="Helical" evidence="1">
    <location>
        <begin position="114"/>
        <end position="134"/>
    </location>
</feature>
<feature type="transmembrane region" description="Helical" evidence="1">
    <location>
        <begin position="211"/>
        <end position="230"/>
    </location>
</feature>
<accession>A0A318T2K7</accession>
<feature type="transmembrane region" description="Helical" evidence="1">
    <location>
        <begin position="173"/>
        <end position="191"/>
    </location>
</feature>
<feature type="transmembrane region" description="Helical" evidence="1">
    <location>
        <begin position="282"/>
        <end position="301"/>
    </location>
</feature>
<keyword evidence="3" id="KW-1185">Reference proteome</keyword>
<feature type="transmembrane region" description="Helical" evidence="1">
    <location>
        <begin position="313"/>
        <end position="331"/>
    </location>
</feature>
<evidence type="ECO:0000313" key="3">
    <source>
        <dbReference type="Proteomes" id="UP000247454"/>
    </source>
</evidence>
<feature type="transmembrane region" description="Helical" evidence="1">
    <location>
        <begin position="89"/>
        <end position="108"/>
    </location>
</feature>
<dbReference type="PANTHER" id="PTHR36840">
    <property type="entry name" value="BLL5714 PROTEIN"/>
    <property type="match status" value="1"/>
</dbReference>
<keyword evidence="1" id="KW-0812">Transmembrane</keyword>
<gene>
    <name evidence="2" type="ORF">C7477_11777</name>
</gene>
<dbReference type="Proteomes" id="UP000247454">
    <property type="component" value="Unassembled WGS sequence"/>
</dbReference>
<dbReference type="RefSeq" id="WP_110753159.1">
    <property type="nucleotide sequence ID" value="NZ_QJTF01000017.1"/>
</dbReference>